<dbReference type="GO" id="GO:0016491">
    <property type="term" value="F:oxidoreductase activity"/>
    <property type="evidence" value="ECO:0007669"/>
    <property type="project" value="InterPro"/>
</dbReference>
<dbReference type="Proteomes" id="UP000321528">
    <property type="component" value="Unassembled WGS sequence"/>
</dbReference>
<dbReference type="PROSITE" id="PS51352">
    <property type="entry name" value="THIOREDOXIN_2"/>
    <property type="match status" value="1"/>
</dbReference>
<dbReference type="PANTHER" id="PTHR42852">
    <property type="entry name" value="THIOL:DISULFIDE INTERCHANGE PROTEIN DSBE"/>
    <property type="match status" value="1"/>
</dbReference>
<evidence type="ECO:0000259" key="1">
    <source>
        <dbReference type="PROSITE" id="PS51352"/>
    </source>
</evidence>
<accession>A0A418N2H9</accession>
<organism evidence="2 4">
    <name type="scientific">Flagellimonas aequoris</name>
    <dbReference type="NCBI Taxonomy" id="2306997"/>
    <lineage>
        <taxon>Bacteria</taxon>
        <taxon>Pseudomonadati</taxon>
        <taxon>Bacteroidota</taxon>
        <taxon>Flavobacteriia</taxon>
        <taxon>Flavobacteriales</taxon>
        <taxon>Flavobacteriaceae</taxon>
        <taxon>Flagellimonas</taxon>
    </lineage>
</organism>
<proteinExistence type="predicted"/>
<dbReference type="AlphaFoldDB" id="A0A418N2H9"/>
<dbReference type="InterPro" id="IPR000866">
    <property type="entry name" value="AhpC/TSA"/>
</dbReference>
<comment type="caution">
    <text evidence="2">The sequence shown here is derived from an EMBL/GenBank/DDBJ whole genome shotgun (WGS) entry which is preliminary data.</text>
</comment>
<dbReference type="SUPFAM" id="SSF52833">
    <property type="entry name" value="Thioredoxin-like"/>
    <property type="match status" value="1"/>
</dbReference>
<dbReference type="InterPro" id="IPR013766">
    <property type="entry name" value="Thioredoxin_domain"/>
</dbReference>
<dbReference type="Proteomes" id="UP000284189">
    <property type="component" value="Unassembled WGS sequence"/>
</dbReference>
<reference evidence="2 4" key="1">
    <citation type="submission" date="2018-08" db="EMBL/GenBank/DDBJ databases">
        <title>Proposal of Muricauda 72 sp.nov. and Muricauda NH166 sp.nov., isolated from seawater.</title>
        <authorList>
            <person name="Cheng H."/>
            <person name="Wu Y.-H."/>
            <person name="Guo L.-L."/>
            <person name="Xu X.-W."/>
        </authorList>
    </citation>
    <scope>NUCLEOTIDE SEQUENCE [LARGE SCALE GENOMIC DNA]</scope>
    <source>
        <strain evidence="2 4">NH166</strain>
    </source>
</reference>
<evidence type="ECO:0000313" key="2">
    <source>
        <dbReference type="EMBL" id="RIV67527.1"/>
    </source>
</evidence>
<dbReference type="InterPro" id="IPR036249">
    <property type="entry name" value="Thioredoxin-like_sf"/>
</dbReference>
<evidence type="ECO:0000313" key="3">
    <source>
        <dbReference type="EMBL" id="TXJ99353.1"/>
    </source>
</evidence>
<protein>
    <submittedName>
        <fullName evidence="2">TlpA family protein disulfide reductase</fullName>
    </submittedName>
</protein>
<dbReference type="PROSITE" id="PS51257">
    <property type="entry name" value="PROKAR_LIPOPROTEIN"/>
    <property type="match status" value="1"/>
</dbReference>
<dbReference type="CDD" id="cd02966">
    <property type="entry name" value="TlpA_like_family"/>
    <property type="match status" value="1"/>
</dbReference>
<dbReference type="OrthoDB" id="9815205at2"/>
<gene>
    <name evidence="2" type="ORF">D2U88_18495</name>
    <name evidence="3" type="ORF">FQ019_18285</name>
</gene>
<feature type="domain" description="Thioredoxin" evidence="1">
    <location>
        <begin position="23"/>
        <end position="180"/>
    </location>
</feature>
<dbReference type="Gene3D" id="3.40.30.10">
    <property type="entry name" value="Glutaredoxin"/>
    <property type="match status" value="1"/>
</dbReference>
<dbReference type="Pfam" id="PF00578">
    <property type="entry name" value="AhpC-TSA"/>
    <property type="match status" value="1"/>
</dbReference>
<dbReference type="EMBL" id="VNWL01000030">
    <property type="protein sequence ID" value="TXJ99353.1"/>
    <property type="molecule type" value="Genomic_DNA"/>
</dbReference>
<evidence type="ECO:0000313" key="4">
    <source>
        <dbReference type="Proteomes" id="UP000284189"/>
    </source>
</evidence>
<dbReference type="InterPro" id="IPR050553">
    <property type="entry name" value="Thioredoxin_ResA/DsbE_sf"/>
</dbReference>
<keyword evidence="5" id="KW-1185">Reference proteome</keyword>
<evidence type="ECO:0000313" key="5">
    <source>
        <dbReference type="Proteomes" id="UP000321528"/>
    </source>
</evidence>
<sequence>MNRLLILFFMGFLVMGCGDGKKQKDGADSQEVALESENADNVPFPIYDFDRLEPLLHKDDDQTYIINFWATWCKPCLEELPYFEKVGAEQKDNKVKVILVSLDMPHMWKSRLEPYVKNKGIESEVVILDDPKQNEWIPKVNEEWGGGIPATLIYNKGKRSFFEHGFTYEELNAALKDFVQKTDSKL</sequence>
<reference evidence="3 5" key="2">
    <citation type="submission" date="2019-07" db="EMBL/GenBank/DDBJ databases">
        <title>Draft genome of two Muricauda strains isolated from deep sea.</title>
        <authorList>
            <person name="Sun C."/>
        </authorList>
    </citation>
    <scope>NUCLEOTIDE SEQUENCE [LARGE SCALE GENOMIC DNA]</scope>
    <source>
        <strain evidence="3 5">NH166</strain>
    </source>
</reference>
<name>A0A418N2H9_9FLAO</name>
<dbReference type="GO" id="GO:0016209">
    <property type="term" value="F:antioxidant activity"/>
    <property type="evidence" value="ECO:0007669"/>
    <property type="project" value="InterPro"/>
</dbReference>
<dbReference type="PANTHER" id="PTHR42852:SF13">
    <property type="entry name" value="PROTEIN DIPZ"/>
    <property type="match status" value="1"/>
</dbReference>
<dbReference type="EMBL" id="QXFJ01000031">
    <property type="protein sequence ID" value="RIV67527.1"/>
    <property type="molecule type" value="Genomic_DNA"/>
</dbReference>